<dbReference type="InterPro" id="IPR024626">
    <property type="entry name" value="Kri1-like_C"/>
</dbReference>
<feature type="compositionally biased region" description="Basic residues" evidence="3">
    <location>
        <begin position="793"/>
        <end position="806"/>
    </location>
</feature>
<feature type="compositionally biased region" description="Basic residues" evidence="3">
    <location>
        <begin position="743"/>
        <end position="766"/>
    </location>
</feature>
<dbReference type="PANTHER" id="PTHR14490:SF5">
    <property type="entry name" value="PROTEIN KRI1 HOMOLOG"/>
    <property type="match status" value="1"/>
</dbReference>
<feature type="region of interest" description="Disordered" evidence="3">
    <location>
        <begin position="250"/>
        <end position="283"/>
    </location>
</feature>
<dbReference type="Pfam" id="PF12936">
    <property type="entry name" value="Kri1_C"/>
    <property type="match status" value="1"/>
</dbReference>
<feature type="region of interest" description="Disordered" evidence="3">
    <location>
        <begin position="596"/>
        <end position="806"/>
    </location>
</feature>
<feature type="region of interest" description="Disordered" evidence="3">
    <location>
        <begin position="310"/>
        <end position="331"/>
    </location>
</feature>
<protein>
    <recommendedName>
        <fullName evidence="2">Protein KRI1 homolog</fullName>
    </recommendedName>
</protein>
<sequence>MITLFNGNNSDSDEELKINTDYAKNYNNWRQKEELNKLKTKYGDVNDDTNLDESSDSESSSEKEEENELTQQFDKDFYKTLALLKNKDPKIYNQNVTFFDDTNKAQEVYIEKKKQKTKKEKAIFLRDYERNIIVEREGKFSDSEDESILKKDKAETKQITYAQEQKELKESFKGALHDEEEEDDLLKPKTKSESEKAKEEADYKEWLKGQRTNINENEQQVLKPLRDFWSSSNLDANEKFLRDYVLNDKYLDKNTGSDDDEDDNEGRNYVIHDSDENLSEDEKNIEKQEEFELKYNFRFEEPDQEFIKRYPRSMENSLRRKDTRRAEKRAEIKKRKEDEKLRKQEELKQLKALKRKEIEEKIEKLKEITGNDDIQFNDIDLEGDFDPAKYDQKMNQIFNDDYYAVPEGNAKPEFQDIDEELGIEDTWDNYDPNTENLADEDGYEGPHCEDPEFNMDADYNPLKRVQEEMEMDSKRRKRRRKSKFAELIAKEKPKFDPQQHKSYEEYFDKYYSLDYEDMIGDIPCRFKYREVVPNDYGLSIEEILMADDKELNKWCSLKKALQYRPEHAELNDVQMYKQKAKNEALKRKILTSLYKEAEDDEEGDKKEIATTTSVNESIETKKKRRKKKKKIQDDQNDSATVEINHETFKYNNQSNESDEKIKNNVNVTEEKSKKHVKCEKRKPEEQREQPKKKKLKINKVEESINSTENKIHEEEKTTDEPIDKEFSSRKKVSDQNHNESNVKHSKKTKLKEKMMKKKLDKKKKKNGAKDEKISSDIASLNPERLKVYGINPKKLKNKLKYGKKKQ</sequence>
<feature type="region of interest" description="Disordered" evidence="3">
    <location>
        <begin position="425"/>
        <end position="457"/>
    </location>
</feature>
<dbReference type="RefSeq" id="XP_033350779.1">
    <property type="nucleotide sequence ID" value="XM_033494888.1"/>
</dbReference>
<proteinExistence type="inferred from homology"/>
<feature type="compositionally biased region" description="Basic and acidic residues" evidence="3">
    <location>
        <begin position="657"/>
        <end position="672"/>
    </location>
</feature>
<feature type="compositionally biased region" description="Basic and acidic residues" evidence="3">
    <location>
        <begin position="270"/>
        <end position="283"/>
    </location>
</feature>
<feature type="compositionally biased region" description="Basic and acidic residues" evidence="3">
    <location>
        <begin position="317"/>
        <end position="331"/>
    </location>
</feature>
<dbReference type="Pfam" id="PF05178">
    <property type="entry name" value="Kri1"/>
    <property type="match status" value="1"/>
</dbReference>
<dbReference type="GO" id="GO:0000447">
    <property type="term" value="P:endonucleolytic cleavage in ITS1 to separate SSU-rRNA from 5.8S rRNA and LSU-rRNA from tricistronic rRNA transcript (SSU-rRNA, 5.8S rRNA, LSU-rRNA)"/>
    <property type="evidence" value="ECO:0007669"/>
    <property type="project" value="TreeGrafter"/>
</dbReference>
<feature type="domain" description="Kri1-like C-terminal" evidence="4">
    <location>
        <begin position="501"/>
        <end position="588"/>
    </location>
</feature>
<gene>
    <name evidence="6" type="primary">LOC117234050</name>
</gene>
<evidence type="ECO:0000256" key="2">
    <source>
        <dbReference type="ARBA" id="ARBA00017294"/>
    </source>
</evidence>
<feature type="compositionally biased region" description="Basic and acidic residues" evidence="3">
    <location>
        <begin position="709"/>
        <end position="742"/>
    </location>
</feature>
<name>A0A6J3KFQ1_9HYME</name>
<feature type="compositionally biased region" description="Acidic residues" evidence="3">
    <location>
        <begin position="45"/>
        <end position="56"/>
    </location>
</feature>
<organism evidence="5 6">
    <name type="scientific">Bombus vosnesenskii</name>
    <dbReference type="NCBI Taxonomy" id="207650"/>
    <lineage>
        <taxon>Eukaryota</taxon>
        <taxon>Metazoa</taxon>
        <taxon>Ecdysozoa</taxon>
        <taxon>Arthropoda</taxon>
        <taxon>Hexapoda</taxon>
        <taxon>Insecta</taxon>
        <taxon>Pterygota</taxon>
        <taxon>Neoptera</taxon>
        <taxon>Endopterygota</taxon>
        <taxon>Hymenoptera</taxon>
        <taxon>Apocrita</taxon>
        <taxon>Aculeata</taxon>
        <taxon>Apoidea</taxon>
        <taxon>Anthophila</taxon>
        <taxon>Apidae</taxon>
        <taxon>Bombus</taxon>
        <taxon>Pyrobombus</taxon>
    </lineage>
</organism>
<dbReference type="PANTHER" id="PTHR14490">
    <property type="entry name" value="ZINC FINGER, ZZ TYPE"/>
    <property type="match status" value="1"/>
</dbReference>
<dbReference type="InterPro" id="IPR018034">
    <property type="entry name" value="Kri1"/>
</dbReference>
<evidence type="ECO:0000256" key="3">
    <source>
        <dbReference type="SAM" id="MobiDB-lite"/>
    </source>
</evidence>
<dbReference type="Proteomes" id="UP000504631">
    <property type="component" value="Unplaced"/>
</dbReference>
<dbReference type="AlphaFoldDB" id="A0A6J3KFQ1"/>
<dbReference type="GO" id="GO:0005730">
    <property type="term" value="C:nucleolus"/>
    <property type="evidence" value="ECO:0007669"/>
    <property type="project" value="TreeGrafter"/>
</dbReference>
<comment type="similarity">
    <text evidence="1">Belongs to the KRI1 family.</text>
</comment>
<keyword evidence="5" id="KW-1185">Reference proteome</keyword>
<feature type="region of interest" description="Disordered" evidence="3">
    <location>
        <begin position="40"/>
        <end position="72"/>
    </location>
</feature>
<feature type="compositionally biased region" description="Basic and acidic residues" evidence="3">
    <location>
        <begin position="185"/>
        <end position="204"/>
    </location>
</feature>
<accession>A0A6J3KFQ1</accession>
<feature type="region of interest" description="Disordered" evidence="3">
    <location>
        <begin position="170"/>
        <end position="204"/>
    </location>
</feature>
<feature type="compositionally biased region" description="Basic residues" evidence="3">
    <location>
        <begin position="621"/>
        <end position="630"/>
    </location>
</feature>
<dbReference type="GeneID" id="117234050"/>
<dbReference type="GO" id="GO:0030686">
    <property type="term" value="C:90S preribosome"/>
    <property type="evidence" value="ECO:0007669"/>
    <property type="project" value="TreeGrafter"/>
</dbReference>
<evidence type="ECO:0000256" key="1">
    <source>
        <dbReference type="ARBA" id="ARBA00007473"/>
    </source>
</evidence>
<evidence type="ECO:0000313" key="6">
    <source>
        <dbReference type="RefSeq" id="XP_033350779.1"/>
    </source>
</evidence>
<evidence type="ECO:0000259" key="4">
    <source>
        <dbReference type="Pfam" id="PF12936"/>
    </source>
</evidence>
<evidence type="ECO:0000313" key="5">
    <source>
        <dbReference type="Proteomes" id="UP000504631"/>
    </source>
</evidence>
<reference evidence="6" key="1">
    <citation type="submission" date="2025-08" db="UniProtKB">
        <authorList>
            <consortium name="RefSeq"/>
        </authorList>
    </citation>
    <scope>IDENTIFICATION</scope>
    <source>
        <tissue evidence="6">Muscle</tissue>
    </source>
</reference>
<dbReference type="KEGG" id="bvk:117234050"/>